<gene>
    <name evidence="1" type="ORF">PSYICH_LOCUS493</name>
</gene>
<keyword evidence="2" id="KW-1185">Reference proteome</keyword>
<dbReference type="AlphaFoldDB" id="A0A9P0CIB2"/>
<dbReference type="EMBL" id="OV651813">
    <property type="protein sequence ID" value="CAH1099900.1"/>
    <property type="molecule type" value="Genomic_DNA"/>
</dbReference>
<evidence type="ECO:0000313" key="2">
    <source>
        <dbReference type="Proteomes" id="UP001153636"/>
    </source>
</evidence>
<evidence type="ECO:0000313" key="1">
    <source>
        <dbReference type="EMBL" id="CAH1099900.1"/>
    </source>
</evidence>
<dbReference type="Proteomes" id="UP001153636">
    <property type="component" value="Chromosome 1"/>
</dbReference>
<name>A0A9P0CIB2_9CUCU</name>
<reference evidence="1" key="1">
    <citation type="submission" date="2022-01" db="EMBL/GenBank/DDBJ databases">
        <authorList>
            <person name="King R."/>
        </authorList>
    </citation>
    <scope>NUCLEOTIDE SEQUENCE</scope>
</reference>
<protein>
    <submittedName>
        <fullName evidence="1">Uncharacterized protein</fullName>
    </submittedName>
</protein>
<organism evidence="1 2">
    <name type="scientific">Psylliodes chrysocephalus</name>
    <dbReference type="NCBI Taxonomy" id="3402493"/>
    <lineage>
        <taxon>Eukaryota</taxon>
        <taxon>Metazoa</taxon>
        <taxon>Ecdysozoa</taxon>
        <taxon>Arthropoda</taxon>
        <taxon>Hexapoda</taxon>
        <taxon>Insecta</taxon>
        <taxon>Pterygota</taxon>
        <taxon>Neoptera</taxon>
        <taxon>Endopterygota</taxon>
        <taxon>Coleoptera</taxon>
        <taxon>Polyphaga</taxon>
        <taxon>Cucujiformia</taxon>
        <taxon>Chrysomeloidea</taxon>
        <taxon>Chrysomelidae</taxon>
        <taxon>Galerucinae</taxon>
        <taxon>Alticini</taxon>
        <taxon>Psylliodes</taxon>
    </lineage>
</organism>
<dbReference type="OrthoDB" id="8189408at2759"/>
<accession>A0A9P0CIB2</accession>
<sequence>MHSLFIFCIFYKPPDKVPEVTCEHPDFRYIFEVQSAQRCCFGNTRERNTNLTGKGLSPHQLRTAQDVFPNVSPNKYNLEPFSSSMWPILHKCRSVFGVPGLGYKQLRWPEKEGFKTPSPLDYAPSLLKKTYTQYKKPFGKGSPARVLKIKDYPGPGFYDLMNTYKCRKPPGQYNLGHPKILPCIEMICVKEPTHTCQFCNKLCRGDYWHKNKEVFLCQVCWQIEKMTNEYLSLSDLKKYKKLRNCSFMHEHNNTTAALRIMEPNQVKKKLRLENYLNVYISCYDK</sequence>
<proteinExistence type="predicted"/>